<evidence type="ECO:0000256" key="1">
    <source>
        <dbReference type="SAM" id="Coils"/>
    </source>
</evidence>
<proteinExistence type="predicted"/>
<keyword evidence="3" id="KW-1185">Reference proteome</keyword>
<organism evidence="2 3">
    <name type="scientific">Streptomyces olivoverticillatus</name>
    <dbReference type="NCBI Taxonomy" id="66427"/>
    <lineage>
        <taxon>Bacteria</taxon>
        <taxon>Bacillati</taxon>
        <taxon>Actinomycetota</taxon>
        <taxon>Actinomycetes</taxon>
        <taxon>Kitasatosporales</taxon>
        <taxon>Streptomycetaceae</taxon>
        <taxon>Streptomyces</taxon>
    </lineage>
</organism>
<protein>
    <submittedName>
        <fullName evidence="2">Uncharacterized protein</fullName>
    </submittedName>
</protein>
<feature type="coiled-coil region" evidence="1">
    <location>
        <begin position="92"/>
        <end position="119"/>
    </location>
</feature>
<dbReference type="EMBL" id="JACHJH010000003">
    <property type="protein sequence ID" value="MBB4893550.1"/>
    <property type="molecule type" value="Genomic_DNA"/>
</dbReference>
<dbReference type="Proteomes" id="UP000556084">
    <property type="component" value="Unassembled WGS sequence"/>
</dbReference>
<evidence type="ECO:0000313" key="2">
    <source>
        <dbReference type="EMBL" id="MBB4893550.1"/>
    </source>
</evidence>
<dbReference type="AlphaFoldDB" id="A0A7W7LNK7"/>
<reference evidence="2 3" key="1">
    <citation type="submission" date="2020-08" db="EMBL/GenBank/DDBJ databases">
        <title>Genomic Encyclopedia of Type Strains, Phase III (KMG-III): the genomes of soil and plant-associated and newly described type strains.</title>
        <authorList>
            <person name="Whitman W."/>
        </authorList>
    </citation>
    <scope>NUCLEOTIDE SEQUENCE [LARGE SCALE GENOMIC DNA]</scope>
    <source>
        <strain evidence="2 3">CECT 3266</strain>
    </source>
</reference>
<sequence>MKIEGHTYTEIAEALGYSSRGAVYVDVKRALEKHVIEEGLAIEAWRELELAKLDALQKAIWPKAMEGDPRAIEAALKILDRRARMLGLDSAIKLEVLTVDALDAQIQRLEAELAAAAVTPADGEIGEAPPPPGTAG</sequence>
<dbReference type="RefSeq" id="WP_184349414.1">
    <property type="nucleotide sequence ID" value="NZ_JACHJH010000003.1"/>
</dbReference>
<name>A0A7W7LNK7_9ACTN</name>
<accession>A0A7W7LNK7</accession>
<comment type="caution">
    <text evidence="2">The sequence shown here is derived from an EMBL/GenBank/DDBJ whole genome shotgun (WGS) entry which is preliminary data.</text>
</comment>
<gene>
    <name evidence="2" type="ORF">FHS39_002581</name>
</gene>
<evidence type="ECO:0000313" key="3">
    <source>
        <dbReference type="Proteomes" id="UP000556084"/>
    </source>
</evidence>
<keyword evidence="1" id="KW-0175">Coiled coil</keyword>